<evidence type="ECO:0000313" key="9">
    <source>
        <dbReference type="EMBL" id="KAK6176443.1"/>
    </source>
</evidence>
<feature type="transmembrane region" description="Helical" evidence="7">
    <location>
        <begin position="350"/>
        <end position="369"/>
    </location>
</feature>
<evidence type="ECO:0000256" key="1">
    <source>
        <dbReference type="ARBA" id="ARBA00004141"/>
    </source>
</evidence>
<dbReference type="GO" id="GO:0016324">
    <property type="term" value="C:apical plasma membrane"/>
    <property type="evidence" value="ECO:0007669"/>
    <property type="project" value="TreeGrafter"/>
</dbReference>
<evidence type="ECO:0000313" key="10">
    <source>
        <dbReference type="Proteomes" id="UP001347796"/>
    </source>
</evidence>
<sequence length="506" mass="55420">MSSEKTPLLEDKERNKDAITKVPYYWSERWKLAYILFIGTMAHFSLRTNLSVSIVCMVNQTNSSNTYLHNQSASRSDEGTLKWDTVTQTGLLSAYFYGYLVLQIPGGWVASKFGPTNVVGIGMALAGIATLLTPLAAGQNFIYVYIIRVIAGLCGGVIYPSIYTLWGRWAPPLEASILIGITGIGCGIGTIVTFAMTGVLCDSSFLNGWPSVFYITGGFAVLWSILWILAVTDGPELSKRISAVERDYILKSLSNRTTQVNTTIPWVSILTCSATWACALCNFCSDWLDYSLLTCLPTFMHDVLKYDIKENGILSCLPVLLETTSALIACCIADMLRQKKILSTIYTRRLFQATGYIGAAGFLMGTGYISKEQRTLAVVFLSISTAFNGFSMAGYSSNLLDFAPRYAGVICGICNFIGTVPGMVAPIVVGVLTPHKSQEEWRNVFYLGGGIALLSAVLYVILARSDIQPWAAKNIEIIIENPQSVTKVPIDDNSVNVSTNDYEQQR</sequence>
<evidence type="ECO:0000256" key="2">
    <source>
        <dbReference type="ARBA" id="ARBA00022448"/>
    </source>
</evidence>
<evidence type="ECO:0000256" key="5">
    <source>
        <dbReference type="ARBA" id="ARBA00022989"/>
    </source>
</evidence>
<feature type="transmembrane region" description="Helical" evidence="7">
    <location>
        <begin position="118"/>
        <end position="136"/>
    </location>
</feature>
<reference evidence="9 10" key="1">
    <citation type="submission" date="2024-01" db="EMBL/GenBank/DDBJ databases">
        <title>The genome of the rayed Mediterranean limpet Patella caerulea (Linnaeus, 1758).</title>
        <authorList>
            <person name="Anh-Thu Weber A."/>
            <person name="Halstead-Nussloch G."/>
        </authorList>
    </citation>
    <scope>NUCLEOTIDE SEQUENCE [LARGE SCALE GENOMIC DNA]</scope>
    <source>
        <strain evidence="9">AATW-2023a</strain>
        <tissue evidence="9">Whole specimen</tissue>
    </source>
</reference>
<dbReference type="FunFam" id="1.20.1250.20:FF:000423">
    <property type="entry name" value="Putative inorganic phosphate cotransporter-like Protein"/>
    <property type="match status" value="1"/>
</dbReference>
<gene>
    <name evidence="9" type="ORF">SNE40_014729</name>
</gene>
<dbReference type="InterPro" id="IPR050382">
    <property type="entry name" value="MFS_Na/Anion_cotransporter"/>
</dbReference>
<keyword evidence="10" id="KW-1185">Reference proteome</keyword>
<feature type="transmembrane region" description="Helical" evidence="7">
    <location>
        <begin position="142"/>
        <end position="165"/>
    </location>
</feature>
<feature type="domain" description="Major facilitator superfamily (MFS) profile" evidence="8">
    <location>
        <begin position="35"/>
        <end position="467"/>
    </location>
</feature>
<evidence type="ECO:0000256" key="7">
    <source>
        <dbReference type="SAM" id="Phobius"/>
    </source>
</evidence>
<dbReference type="FunFam" id="1.20.1250.20:FF:000003">
    <property type="entry name" value="Solute carrier family 17 member 3"/>
    <property type="match status" value="1"/>
</dbReference>
<comment type="subcellular location">
    <subcellularLocation>
        <location evidence="1">Membrane</location>
        <topology evidence="1">Multi-pass membrane protein</topology>
    </subcellularLocation>
</comment>
<comment type="caution">
    <text evidence="9">The sequence shown here is derived from an EMBL/GenBank/DDBJ whole genome shotgun (WGS) entry which is preliminary data.</text>
</comment>
<keyword evidence="4" id="KW-0769">Symport</keyword>
<dbReference type="InterPro" id="IPR020846">
    <property type="entry name" value="MFS_dom"/>
</dbReference>
<feature type="transmembrane region" description="Helical" evidence="7">
    <location>
        <begin position="444"/>
        <end position="463"/>
    </location>
</feature>
<organism evidence="9 10">
    <name type="scientific">Patella caerulea</name>
    <name type="common">Rayed Mediterranean limpet</name>
    <dbReference type="NCBI Taxonomy" id="87958"/>
    <lineage>
        <taxon>Eukaryota</taxon>
        <taxon>Metazoa</taxon>
        <taxon>Spiralia</taxon>
        <taxon>Lophotrochozoa</taxon>
        <taxon>Mollusca</taxon>
        <taxon>Gastropoda</taxon>
        <taxon>Patellogastropoda</taxon>
        <taxon>Patelloidea</taxon>
        <taxon>Patellidae</taxon>
        <taxon>Patella</taxon>
    </lineage>
</organism>
<evidence type="ECO:0000256" key="4">
    <source>
        <dbReference type="ARBA" id="ARBA00022847"/>
    </source>
</evidence>
<keyword evidence="3 7" id="KW-0812">Transmembrane</keyword>
<dbReference type="SUPFAM" id="SSF103473">
    <property type="entry name" value="MFS general substrate transporter"/>
    <property type="match status" value="1"/>
</dbReference>
<evidence type="ECO:0000256" key="3">
    <source>
        <dbReference type="ARBA" id="ARBA00022692"/>
    </source>
</evidence>
<dbReference type="Pfam" id="PF07690">
    <property type="entry name" value="MFS_1"/>
    <property type="match status" value="1"/>
</dbReference>
<dbReference type="GO" id="GO:0006820">
    <property type="term" value="P:monoatomic anion transport"/>
    <property type="evidence" value="ECO:0007669"/>
    <property type="project" value="TreeGrafter"/>
</dbReference>
<dbReference type="AlphaFoldDB" id="A0AAN8PJK7"/>
<dbReference type="PROSITE" id="PS50850">
    <property type="entry name" value="MFS"/>
    <property type="match status" value="1"/>
</dbReference>
<name>A0AAN8PJK7_PATCE</name>
<dbReference type="GO" id="GO:0015293">
    <property type="term" value="F:symporter activity"/>
    <property type="evidence" value="ECO:0007669"/>
    <property type="project" value="UniProtKB-KW"/>
</dbReference>
<accession>A0AAN8PJK7</accession>
<keyword evidence="5 7" id="KW-1133">Transmembrane helix</keyword>
<dbReference type="PANTHER" id="PTHR11662">
    <property type="entry name" value="SOLUTE CARRIER FAMILY 17"/>
    <property type="match status" value="1"/>
</dbReference>
<dbReference type="Proteomes" id="UP001347796">
    <property type="component" value="Unassembled WGS sequence"/>
</dbReference>
<keyword evidence="6 7" id="KW-0472">Membrane</keyword>
<feature type="transmembrane region" description="Helical" evidence="7">
    <location>
        <begin position="177"/>
        <end position="200"/>
    </location>
</feature>
<dbReference type="InterPro" id="IPR036259">
    <property type="entry name" value="MFS_trans_sf"/>
</dbReference>
<dbReference type="EMBL" id="JAZGQO010000010">
    <property type="protein sequence ID" value="KAK6176443.1"/>
    <property type="molecule type" value="Genomic_DNA"/>
</dbReference>
<dbReference type="PANTHER" id="PTHR11662:SF399">
    <property type="entry name" value="FI19708P1-RELATED"/>
    <property type="match status" value="1"/>
</dbReference>
<protein>
    <recommendedName>
        <fullName evidence="8">Major facilitator superfamily (MFS) profile domain-containing protein</fullName>
    </recommendedName>
</protein>
<feature type="transmembrane region" description="Helical" evidence="7">
    <location>
        <begin position="212"/>
        <end position="231"/>
    </location>
</feature>
<feature type="transmembrane region" description="Helical" evidence="7">
    <location>
        <begin position="375"/>
        <end position="395"/>
    </location>
</feature>
<evidence type="ECO:0000256" key="6">
    <source>
        <dbReference type="ARBA" id="ARBA00023136"/>
    </source>
</evidence>
<dbReference type="Gene3D" id="1.20.1250.20">
    <property type="entry name" value="MFS general substrate transporter like domains"/>
    <property type="match status" value="2"/>
</dbReference>
<dbReference type="CDD" id="cd17318">
    <property type="entry name" value="MFS_SLC17"/>
    <property type="match status" value="1"/>
</dbReference>
<dbReference type="InterPro" id="IPR011701">
    <property type="entry name" value="MFS"/>
</dbReference>
<proteinExistence type="predicted"/>
<feature type="transmembrane region" description="Helical" evidence="7">
    <location>
        <begin position="407"/>
        <end position="432"/>
    </location>
</feature>
<keyword evidence="2" id="KW-0813">Transport</keyword>
<evidence type="ECO:0000259" key="8">
    <source>
        <dbReference type="PROSITE" id="PS50850"/>
    </source>
</evidence>